<organism evidence="2 3">
    <name type="scientific">Bifidobacterium reuteri DSM 23975</name>
    <dbReference type="NCBI Taxonomy" id="1437610"/>
    <lineage>
        <taxon>Bacteria</taxon>
        <taxon>Bacillati</taxon>
        <taxon>Actinomycetota</taxon>
        <taxon>Actinomycetes</taxon>
        <taxon>Bifidobacteriales</taxon>
        <taxon>Bifidobacteriaceae</taxon>
        <taxon>Bifidobacterium</taxon>
    </lineage>
</organism>
<name>A0A087CPK2_9BIFI</name>
<feature type="compositionally biased region" description="Acidic residues" evidence="1">
    <location>
        <begin position="27"/>
        <end position="37"/>
    </location>
</feature>
<sequence length="123" mass="13092">MRRRTMGMGPPAVISGTASPSIRPPDEPPDESSDGPPDETGCFTDSDGSRFMCTNALTISTTTATTSTSRSKPISNAATTPKTENDIVLTSSRLRCIAACYRTPSAISPETIRHLQHATAPYF</sequence>
<dbReference type="Proteomes" id="UP000028984">
    <property type="component" value="Unassembled WGS sequence"/>
</dbReference>
<feature type="region of interest" description="Disordered" evidence="1">
    <location>
        <begin position="60"/>
        <end position="84"/>
    </location>
</feature>
<keyword evidence="3" id="KW-1185">Reference proteome</keyword>
<evidence type="ECO:0000313" key="3">
    <source>
        <dbReference type="Proteomes" id="UP000028984"/>
    </source>
</evidence>
<dbReference type="EMBL" id="JGZK01000009">
    <property type="protein sequence ID" value="KFI85202.1"/>
    <property type="molecule type" value="Genomic_DNA"/>
</dbReference>
<gene>
    <name evidence="2" type="ORF">BREU_2078</name>
</gene>
<dbReference type="STRING" id="1437610.BREU_2078"/>
<protein>
    <submittedName>
        <fullName evidence="2">Uncharacterized protein</fullName>
    </submittedName>
</protein>
<accession>A0A087CPK2</accession>
<dbReference type="AlphaFoldDB" id="A0A087CPK2"/>
<proteinExistence type="predicted"/>
<reference evidence="2 3" key="1">
    <citation type="submission" date="2014-03" db="EMBL/GenBank/DDBJ databases">
        <title>Genomics of Bifidobacteria.</title>
        <authorList>
            <person name="Ventura M."/>
            <person name="Milani C."/>
            <person name="Lugli G.A."/>
        </authorList>
    </citation>
    <scope>NUCLEOTIDE SEQUENCE [LARGE SCALE GENOMIC DNA]</scope>
    <source>
        <strain evidence="2 3">DSM 23975</strain>
    </source>
</reference>
<evidence type="ECO:0000256" key="1">
    <source>
        <dbReference type="SAM" id="MobiDB-lite"/>
    </source>
</evidence>
<feature type="compositionally biased region" description="Polar residues" evidence="1">
    <location>
        <begin position="72"/>
        <end position="84"/>
    </location>
</feature>
<feature type="compositionally biased region" description="Low complexity" evidence="1">
    <location>
        <begin position="60"/>
        <end position="71"/>
    </location>
</feature>
<feature type="region of interest" description="Disordered" evidence="1">
    <location>
        <begin position="1"/>
        <end position="47"/>
    </location>
</feature>
<evidence type="ECO:0000313" key="2">
    <source>
        <dbReference type="EMBL" id="KFI85202.1"/>
    </source>
</evidence>
<comment type="caution">
    <text evidence="2">The sequence shown here is derived from an EMBL/GenBank/DDBJ whole genome shotgun (WGS) entry which is preliminary data.</text>
</comment>